<reference evidence="1 2" key="1">
    <citation type="submission" date="2016-03" db="EMBL/GenBank/DDBJ databases">
        <authorList>
            <person name="Ploux O."/>
        </authorList>
    </citation>
    <scope>NUCLEOTIDE SEQUENCE [LARGE SCALE GENOMIC DNA]</scope>
    <source>
        <strain evidence="1 2">LPB0076</strain>
    </source>
</reference>
<accession>A0A1B9EA87</accession>
<gene>
    <name evidence="1" type="ORF">LPBF_00330</name>
</gene>
<organism evidence="1 2">
    <name type="scientific">Flavobacterium crassostreae</name>
    <dbReference type="NCBI Taxonomy" id="1763534"/>
    <lineage>
        <taxon>Bacteria</taxon>
        <taxon>Pseudomonadati</taxon>
        <taxon>Bacteroidota</taxon>
        <taxon>Flavobacteriia</taxon>
        <taxon>Flavobacteriales</taxon>
        <taxon>Flavobacteriaceae</taxon>
        <taxon>Flavobacterium</taxon>
    </lineage>
</organism>
<dbReference type="AlphaFoldDB" id="A0A1B9EA87"/>
<evidence type="ECO:0000313" key="2">
    <source>
        <dbReference type="Proteomes" id="UP000093510"/>
    </source>
</evidence>
<evidence type="ECO:0000313" key="1">
    <source>
        <dbReference type="EMBL" id="OCB78866.1"/>
    </source>
</evidence>
<sequence length="72" mass="8574">MIFLLKIVSGIQSILILIYIRSCFYKKILATILKQINKATPKWKELLEIFFLSIEMKEKYLDLLESRMGMFL</sequence>
<name>A0A1B9EA87_9FLAO</name>
<dbReference type="EMBL" id="LVEP01000001">
    <property type="protein sequence ID" value="OCB78866.1"/>
    <property type="molecule type" value="Genomic_DNA"/>
</dbReference>
<dbReference type="Proteomes" id="UP000093510">
    <property type="component" value="Unassembled WGS sequence"/>
</dbReference>
<proteinExistence type="predicted"/>
<keyword evidence="2" id="KW-1185">Reference proteome</keyword>
<protein>
    <submittedName>
        <fullName evidence="1">Uncharacterized protein</fullName>
    </submittedName>
</protein>
<comment type="caution">
    <text evidence="1">The sequence shown here is derived from an EMBL/GenBank/DDBJ whole genome shotgun (WGS) entry which is preliminary data.</text>
</comment>